<gene>
    <name evidence="2" type="ORF">EI546_09925</name>
</gene>
<sequence length="141" mass="15877">MKKVLKLTLIGIIGGVVLALILWIVLALTGNTAYYLLFNFDYIPWINNLRPIWLWGNIFHYLTCIISVIALFYILNIKGWHKLISPYVAVYTIGGGGLFFLTALSHLPPAANDVMAWIYWTLAHAIFGLVVGLGVKSWIKE</sequence>
<organism evidence="2 3">
    <name type="scientific">Aequorivita ciconiae</name>
    <dbReference type="NCBI Taxonomy" id="2494375"/>
    <lineage>
        <taxon>Bacteria</taxon>
        <taxon>Pseudomonadati</taxon>
        <taxon>Bacteroidota</taxon>
        <taxon>Flavobacteriia</taxon>
        <taxon>Flavobacteriales</taxon>
        <taxon>Flavobacteriaceae</taxon>
        <taxon>Aequorivita</taxon>
    </lineage>
</organism>
<keyword evidence="3" id="KW-1185">Reference proteome</keyword>
<keyword evidence="1" id="KW-0812">Transmembrane</keyword>
<feature type="transmembrane region" description="Helical" evidence="1">
    <location>
        <begin position="58"/>
        <end position="75"/>
    </location>
</feature>
<dbReference type="RefSeq" id="WP_128250395.1">
    <property type="nucleotide sequence ID" value="NZ_CP034951.1"/>
</dbReference>
<dbReference type="OrthoDB" id="1443299at2"/>
<protein>
    <submittedName>
        <fullName evidence="2">Uncharacterized protein</fullName>
    </submittedName>
</protein>
<keyword evidence="1" id="KW-0472">Membrane</keyword>
<dbReference type="KEGG" id="aev:EI546_09925"/>
<evidence type="ECO:0000313" key="3">
    <source>
        <dbReference type="Proteomes" id="UP000285517"/>
    </source>
</evidence>
<evidence type="ECO:0000313" key="2">
    <source>
        <dbReference type="EMBL" id="QAA82021.1"/>
    </source>
</evidence>
<accession>A0A410G453</accession>
<dbReference type="Proteomes" id="UP000285517">
    <property type="component" value="Chromosome"/>
</dbReference>
<proteinExistence type="predicted"/>
<dbReference type="EMBL" id="CP034951">
    <property type="protein sequence ID" value="QAA82021.1"/>
    <property type="molecule type" value="Genomic_DNA"/>
</dbReference>
<feature type="transmembrane region" description="Helical" evidence="1">
    <location>
        <begin position="7"/>
        <end position="38"/>
    </location>
</feature>
<feature type="transmembrane region" description="Helical" evidence="1">
    <location>
        <begin position="87"/>
        <end position="105"/>
    </location>
</feature>
<keyword evidence="1" id="KW-1133">Transmembrane helix</keyword>
<feature type="transmembrane region" description="Helical" evidence="1">
    <location>
        <begin position="117"/>
        <end position="139"/>
    </location>
</feature>
<name>A0A410G453_9FLAO</name>
<dbReference type="AlphaFoldDB" id="A0A410G453"/>
<evidence type="ECO:0000256" key="1">
    <source>
        <dbReference type="SAM" id="Phobius"/>
    </source>
</evidence>
<reference evidence="2 3" key="1">
    <citation type="submission" date="2019-01" db="EMBL/GenBank/DDBJ databases">
        <title>Complete genome sequencing of Aequorivita sp. H23M31.</title>
        <authorList>
            <person name="Bae J.-W."/>
        </authorList>
    </citation>
    <scope>NUCLEOTIDE SEQUENCE [LARGE SCALE GENOMIC DNA]</scope>
    <source>
        <strain evidence="2 3">H23M31</strain>
    </source>
</reference>